<feature type="domain" description="Carboxylesterase type B" evidence="4">
    <location>
        <begin position="32"/>
        <end position="362"/>
    </location>
</feature>
<feature type="domain" description="Carboxylesterase type B" evidence="4">
    <location>
        <begin position="402"/>
        <end position="503"/>
    </location>
</feature>
<name>A0A1B1AGR2_9PROT</name>
<dbReference type="STRING" id="1759059.ATE48_07375"/>
<dbReference type="InParanoid" id="A0A1B1AGR2"/>
<dbReference type="PROSITE" id="PS00941">
    <property type="entry name" value="CARBOXYLESTERASE_B_2"/>
    <property type="match status" value="1"/>
</dbReference>
<dbReference type="EC" id="3.1.1.-" evidence="3"/>
<dbReference type="PROSITE" id="PS00122">
    <property type="entry name" value="CARBOXYLESTERASE_B_1"/>
    <property type="match status" value="1"/>
</dbReference>
<accession>A0A1B1AGR2</accession>
<evidence type="ECO:0000256" key="1">
    <source>
        <dbReference type="ARBA" id="ARBA00005964"/>
    </source>
</evidence>
<dbReference type="InterPro" id="IPR002018">
    <property type="entry name" value="CarbesteraseB"/>
</dbReference>
<keyword evidence="6" id="KW-1185">Reference proteome</keyword>
<reference evidence="5 6" key="1">
    <citation type="submission" date="2015-11" db="EMBL/GenBank/DDBJ databases">
        <title>Whole-Genome Sequence of Candidatus Oderbacter manganicum from the National Park Lower Oder Valley, Germany.</title>
        <authorList>
            <person name="Braun B."/>
            <person name="Liere K."/>
            <person name="Szewzyk U."/>
        </authorList>
    </citation>
    <scope>NUCLEOTIDE SEQUENCE [LARGE SCALE GENOMIC DNA]</scope>
    <source>
        <strain evidence="5 6">OTSz_A_272</strain>
    </source>
</reference>
<evidence type="ECO:0000256" key="3">
    <source>
        <dbReference type="RuleBase" id="RU361235"/>
    </source>
</evidence>
<dbReference type="Gene3D" id="3.40.50.1820">
    <property type="entry name" value="alpha/beta hydrolase"/>
    <property type="match status" value="1"/>
</dbReference>
<dbReference type="RefSeq" id="WP_066769594.1">
    <property type="nucleotide sequence ID" value="NZ_CP013244.1"/>
</dbReference>
<dbReference type="AlphaFoldDB" id="A0A1B1AGR2"/>
<dbReference type="InterPro" id="IPR019819">
    <property type="entry name" value="Carboxylesterase_B_CS"/>
</dbReference>
<sequence length="579" mass="62541">MKRFCLLLAFALSACLGVAEPQASPDDAARVVRTVSTGALAGRVLDGVHIWRAVPFAAAPVGPLRWRAPRPPAPWSGVRDASGPSPWCPQVLSALDGVSQSRWGELAGQEDCLFLDIYAPAMTSEVAAQRRLPVMMWIHGGSNVWGRAEQYDASELARRHNLIVVVVQYRLGPLGWFAHSALREGGERPDDASPNFGTLDNIRALEWIRDEISVFGGDPNLVTIFGESAGGQNVAALLASPRASGLFHRAIVQSGSFKTTALTEAEGLGENRRPDSAIAVAARMLANTTVTGQALRDLPLDAIFAAYDTSRGAFDPPRVIADGVVLPAAGIEAAIKDGDSYNNVPVMLGTNRDETKLFNALNPELTRRVLWLFPQARDPVFYDAVSSYQSRMWRAAAVDAPASSMSQAGNGAVYTYRFDWDDQGAILFTDLGRLLGAAHSMEIPFVFGHFKLLGAFDRFAFTNANEDERVALSDAMMSYWVEFARTGAPGRGVNGDLPTWTGARSASGPATMILDAASDGGVRISDDIESADQIARDIFNDRRLETNEEQCQVFNATERWNPELTGLDGARCATPDPSQ</sequence>
<dbReference type="Pfam" id="PF00135">
    <property type="entry name" value="COesterase"/>
    <property type="match status" value="2"/>
</dbReference>
<dbReference type="SUPFAM" id="SSF53474">
    <property type="entry name" value="alpha/beta-Hydrolases"/>
    <property type="match status" value="1"/>
</dbReference>
<dbReference type="PANTHER" id="PTHR11559">
    <property type="entry name" value="CARBOXYLESTERASE"/>
    <property type="match status" value="1"/>
</dbReference>
<dbReference type="GO" id="GO:0016787">
    <property type="term" value="F:hydrolase activity"/>
    <property type="evidence" value="ECO:0007669"/>
    <property type="project" value="UniProtKB-KW"/>
</dbReference>
<dbReference type="KEGG" id="cbot:ATE48_07375"/>
<dbReference type="InterPro" id="IPR050309">
    <property type="entry name" value="Type-B_Carboxylest/Lipase"/>
</dbReference>
<dbReference type="PROSITE" id="PS51257">
    <property type="entry name" value="PROKAR_LIPOPROTEIN"/>
    <property type="match status" value="1"/>
</dbReference>
<organism evidence="5 6">
    <name type="scientific">Candidatus Viadribacter manganicus</name>
    <dbReference type="NCBI Taxonomy" id="1759059"/>
    <lineage>
        <taxon>Bacteria</taxon>
        <taxon>Pseudomonadati</taxon>
        <taxon>Pseudomonadota</taxon>
        <taxon>Alphaproteobacteria</taxon>
        <taxon>Hyphomonadales</taxon>
        <taxon>Hyphomonadaceae</taxon>
        <taxon>Candidatus Viadribacter</taxon>
    </lineage>
</organism>
<dbReference type="EMBL" id="CP013244">
    <property type="protein sequence ID" value="ANP45752.1"/>
    <property type="molecule type" value="Genomic_DNA"/>
</dbReference>
<protein>
    <recommendedName>
        <fullName evidence="3">Carboxylic ester hydrolase</fullName>
        <ecNumber evidence="3">3.1.1.-</ecNumber>
    </recommendedName>
</protein>
<feature type="signal peptide" evidence="3">
    <location>
        <begin position="1"/>
        <end position="23"/>
    </location>
</feature>
<evidence type="ECO:0000313" key="5">
    <source>
        <dbReference type="EMBL" id="ANP45752.1"/>
    </source>
</evidence>
<keyword evidence="3" id="KW-0732">Signal</keyword>
<gene>
    <name evidence="5" type="ORF">ATE48_07375</name>
</gene>
<feature type="chain" id="PRO_5008446043" description="Carboxylic ester hydrolase" evidence="3">
    <location>
        <begin position="24"/>
        <end position="579"/>
    </location>
</feature>
<dbReference type="InterPro" id="IPR019826">
    <property type="entry name" value="Carboxylesterase_B_AS"/>
</dbReference>
<proteinExistence type="inferred from homology"/>
<dbReference type="InterPro" id="IPR029058">
    <property type="entry name" value="AB_hydrolase_fold"/>
</dbReference>
<dbReference type="OrthoDB" id="9775851at2"/>
<evidence type="ECO:0000259" key="4">
    <source>
        <dbReference type="Pfam" id="PF00135"/>
    </source>
</evidence>
<dbReference type="Proteomes" id="UP000092498">
    <property type="component" value="Chromosome"/>
</dbReference>
<comment type="similarity">
    <text evidence="1 3">Belongs to the type-B carboxylesterase/lipase family.</text>
</comment>
<keyword evidence="2 3" id="KW-0378">Hydrolase</keyword>
<evidence type="ECO:0000313" key="6">
    <source>
        <dbReference type="Proteomes" id="UP000092498"/>
    </source>
</evidence>
<evidence type="ECO:0000256" key="2">
    <source>
        <dbReference type="ARBA" id="ARBA00022801"/>
    </source>
</evidence>